<name>A0ABV0CNM1_9NEIS</name>
<keyword evidence="3" id="KW-1185">Reference proteome</keyword>
<reference evidence="2 3" key="1">
    <citation type="submission" date="2023-12" db="EMBL/GenBank/DDBJ databases">
        <title>Chromobacterium sp. strain TRC.1.1.SA producing antimicrobial pigment.</title>
        <authorList>
            <person name="Verma N."/>
            <person name="Choksket S."/>
            <person name="Pinnaka A.K."/>
            <person name="Korpole S."/>
        </authorList>
    </citation>
    <scope>NUCLEOTIDE SEQUENCE [LARGE SCALE GENOMIC DNA]</scope>
    <source>
        <strain evidence="2 3">TRC1.1.SA</strain>
    </source>
</reference>
<organism evidence="2 3">
    <name type="scientific">Chromobacterium indicum</name>
    <dbReference type="NCBI Taxonomy" id="3110228"/>
    <lineage>
        <taxon>Bacteria</taxon>
        <taxon>Pseudomonadati</taxon>
        <taxon>Pseudomonadota</taxon>
        <taxon>Betaproteobacteria</taxon>
        <taxon>Neisseriales</taxon>
        <taxon>Chromobacteriaceae</taxon>
        <taxon>Chromobacterium</taxon>
    </lineage>
</organism>
<dbReference type="EMBL" id="JAYFSJ010000014">
    <property type="protein sequence ID" value="MEN7432769.1"/>
    <property type="molecule type" value="Genomic_DNA"/>
</dbReference>
<protein>
    <submittedName>
        <fullName evidence="2">Uncharacterized protein</fullName>
    </submittedName>
</protein>
<evidence type="ECO:0000313" key="3">
    <source>
        <dbReference type="Proteomes" id="UP001405405"/>
    </source>
</evidence>
<evidence type="ECO:0000313" key="2">
    <source>
        <dbReference type="EMBL" id="MEN7432769.1"/>
    </source>
</evidence>
<dbReference type="Proteomes" id="UP001405405">
    <property type="component" value="Unassembled WGS sequence"/>
</dbReference>
<dbReference type="RefSeq" id="WP_346789986.1">
    <property type="nucleotide sequence ID" value="NZ_JAYFSJ010000014.1"/>
</dbReference>
<gene>
    <name evidence="2" type="ORF">VA599_18635</name>
</gene>
<feature type="region of interest" description="Disordered" evidence="1">
    <location>
        <begin position="63"/>
        <end position="87"/>
    </location>
</feature>
<sequence>MEKRGMVRFKRGCRMVTEVSGAGDRQTIVKQGVSDHVRPTQVHSGLVHAQGIKPGKRRIREYFPHQHPTQSPLPSPSFHKSTLKYKN</sequence>
<proteinExistence type="predicted"/>
<evidence type="ECO:0000256" key="1">
    <source>
        <dbReference type="SAM" id="MobiDB-lite"/>
    </source>
</evidence>
<comment type="caution">
    <text evidence="2">The sequence shown here is derived from an EMBL/GenBank/DDBJ whole genome shotgun (WGS) entry which is preliminary data.</text>
</comment>
<accession>A0ABV0CNM1</accession>